<evidence type="ECO:0000313" key="8">
    <source>
        <dbReference type="EMBL" id="GAA0756589.1"/>
    </source>
</evidence>
<feature type="domain" description="Histidine kinase" evidence="7">
    <location>
        <begin position="310"/>
        <end position="521"/>
    </location>
</feature>
<proteinExistence type="predicted"/>
<dbReference type="PANTHER" id="PTHR42878:SF15">
    <property type="entry name" value="BACTERIOPHYTOCHROME"/>
    <property type="match status" value="1"/>
</dbReference>
<dbReference type="SUPFAM" id="SSF47384">
    <property type="entry name" value="Homodimeric domain of signal transducing histidine kinase"/>
    <property type="match status" value="1"/>
</dbReference>
<dbReference type="InterPro" id="IPR036097">
    <property type="entry name" value="HisK_dim/P_sf"/>
</dbReference>
<keyword evidence="6" id="KW-1133">Transmembrane helix</keyword>
<dbReference type="InterPro" id="IPR003594">
    <property type="entry name" value="HATPase_dom"/>
</dbReference>
<evidence type="ECO:0000256" key="2">
    <source>
        <dbReference type="ARBA" id="ARBA00012438"/>
    </source>
</evidence>
<dbReference type="PANTHER" id="PTHR42878">
    <property type="entry name" value="TWO-COMPONENT HISTIDINE KINASE"/>
    <property type="match status" value="1"/>
</dbReference>
<dbReference type="Pfam" id="PF00512">
    <property type="entry name" value="HisKA"/>
    <property type="match status" value="1"/>
</dbReference>
<protein>
    <recommendedName>
        <fullName evidence="2">histidine kinase</fullName>
        <ecNumber evidence="2">2.7.13.3</ecNumber>
    </recommendedName>
</protein>
<dbReference type="CDD" id="cd00082">
    <property type="entry name" value="HisKA"/>
    <property type="match status" value="1"/>
</dbReference>
<feature type="transmembrane region" description="Helical" evidence="6">
    <location>
        <begin position="34"/>
        <end position="51"/>
    </location>
</feature>
<dbReference type="Pfam" id="PF02518">
    <property type="entry name" value="HATPase_c"/>
    <property type="match status" value="1"/>
</dbReference>
<dbReference type="Proteomes" id="UP001500279">
    <property type="component" value="Unassembled WGS sequence"/>
</dbReference>
<accession>A0ABP3VEG7</accession>
<dbReference type="InterPro" id="IPR004358">
    <property type="entry name" value="Sig_transdc_His_kin-like_C"/>
</dbReference>
<dbReference type="InterPro" id="IPR005467">
    <property type="entry name" value="His_kinase_dom"/>
</dbReference>
<dbReference type="SMART" id="SM00387">
    <property type="entry name" value="HATPase_c"/>
    <property type="match status" value="1"/>
</dbReference>
<dbReference type="Gene3D" id="1.10.287.130">
    <property type="match status" value="1"/>
</dbReference>
<sequence>MLWAGLLALAILLVWSLAAAPGNPEGLSGPWSWLPMLAFGGVCALAGLLWGRQSLAHQLRSATQNEQSLTELADSFVWRSDAQHRVQGWRPPHGAAPAAWVAEQALGLKLFDRFEVLDPDTRPGALQARLDAHALIPELRVVRLGMPGQPVWRLRALPQFDAHGDFLGYLGTATPLGESEQRVFDQAVLQRLWPELDVAAVALVPDGRGWRIAAISPDAARLLQLDPHAPEGMRDWAGALAKAPRELIGVIEGLAPGQSATTDQWQLEMLPLDSETGQQPGRLLLLRPLPGAAPEEAAISAADHESFIYSVSHDLRAPLRVVEGFARILKEDYGRFLDRIGNDHVDRVLSAGARMNSMIDALLALSRLQSQPLARKPVDLSQLAGFIIEDLRREAPDRQASIHIEAGLVVQGDPTLLRIALENLLGNAWKYSGQNPQTVIEFRCERQADGRRVYVVADQGAGFDMRFADRLFGVFQRLHSPTDFQGTGVGLASVRRILRRHGGDIWAESEVGKGARFYFTV</sequence>
<evidence type="ECO:0000256" key="5">
    <source>
        <dbReference type="ARBA" id="ARBA00022777"/>
    </source>
</evidence>
<evidence type="ECO:0000256" key="6">
    <source>
        <dbReference type="SAM" id="Phobius"/>
    </source>
</evidence>
<comment type="catalytic activity">
    <reaction evidence="1">
        <text>ATP + protein L-histidine = ADP + protein N-phospho-L-histidine.</text>
        <dbReference type="EC" id="2.7.13.3"/>
    </reaction>
</comment>
<comment type="caution">
    <text evidence="8">The sequence shown here is derived from an EMBL/GenBank/DDBJ whole genome shotgun (WGS) entry which is preliminary data.</text>
</comment>
<evidence type="ECO:0000256" key="3">
    <source>
        <dbReference type="ARBA" id="ARBA00022553"/>
    </source>
</evidence>
<dbReference type="SMART" id="SM00388">
    <property type="entry name" value="HisKA"/>
    <property type="match status" value="1"/>
</dbReference>
<evidence type="ECO:0000256" key="4">
    <source>
        <dbReference type="ARBA" id="ARBA00022679"/>
    </source>
</evidence>
<gene>
    <name evidence="8" type="ORF">GCM10009107_35240</name>
</gene>
<keyword evidence="4" id="KW-0808">Transferase</keyword>
<keyword evidence="5" id="KW-0418">Kinase</keyword>
<name>A0ABP3VEG7_9BURK</name>
<evidence type="ECO:0000256" key="1">
    <source>
        <dbReference type="ARBA" id="ARBA00000085"/>
    </source>
</evidence>
<dbReference type="InterPro" id="IPR003661">
    <property type="entry name" value="HisK_dim/P_dom"/>
</dbReference>
<organism evidence="8 9">
    <name type="scientific">Ideonella azotifigens</name>
    <dbReference type="NCBI Taxonomy" id="513160"/>
    <lineage>
        <taxon>Bacteria</taxon>
        <taxon>Pseudomonadati</taxon>
        <taxon>Pseudomonadota</taxon>
        <taxon>Betaproteobacteria</taxon>
        <taxon>Burkholderiales</taxon>
        <taxon>Sphaerotilaceae</taxon>
        <taxon>Ideonella</taxon>
    </lineage>
</organism>
<keyword evidence="6" id="KW-0812">Transmembrane</keyword>
<keyword evidence="6" id="KW-0472">Membrane</keyword>
<dbReference type="InterPro" id="IPR036890">
    <property type="entry name" value="HATPase_C_sf"/>
</dbReference>
<keyword evidence="9" id="KW-1185">Reference proteome</keyword>
<dbReference type="EC" id="2.7.13.3" evidence="2"/>
<evidence type="ECO:0000313" key="9">
    <source>
        <dbReference type="Proteomes" id="UP001500279"/>
    </source>
</evidence>
<evidence type="ECO:0000259" key="7">
    <source>
        <dbReference type="PROSITE" id="PS50109"/>
    </source>
</evidence>
<dbReference type="Gene3D" id="3.30.565.10">
    <property type="entry name" value="Histidine kinase-like ATPase, C-terminal domain"/>
    <property type="match status" value="1"/>
</dbReference>
<keyword evidence="3" id="KW-0597">Phosphoprotein</keyword>
<dbReference type="EMBL" id="BAAAEW010000023">
    <property type="protein sequence ID" value="GAA0756589.1"/>
    <property type="molecule type" value="Genomic_DNA"/>
</dbReference>
<dbReference type="SUPFAM" id="SSF55874">
    <property type="entry name" value="ATPase domain of HSP90 chaperone/DNA topoisomerase II/histidine kinase"/>
    <property type="match status" value="1"/>
</dbReference>
<dbReference type="PRINTS" id="PR00344">
    <property type="entry name" value="BCTRLSENSOR"/>
</dbReference>
<reference evidence="9" key="1">
    <citation type="journal article" date="2019" name="Int. J. Syst. Evol. Microbiol.">
        <title>The Global Catalogue of Microorganisms (GCM) 10K type strain sequencing project: providing services to taxonomists for standard genome sequencing and annotation.</title>
        <authorList>
            <consortium name="The Broad Institute Genomics Platform"/>
            <consortium name="The Broad Institute Genome Sequencing Center for Infectious Disease"/>
            <person name="Wu L."/>
            <person name="Ma J."/>
        </authorList>
    </citation>
    <scope>NUCLEOTIDE SEQUENCE [LARGE SCALE GENOMIC DNA]</scope>
    <source>
        <strain evidence="9">JCM 15503</strain>
    </source>
</reference>
<dbReference type="InterPro" id="IPR050351">
    <property type="entry name" value="BphY/WalK/GraS-like"/>
</dbReference>
<dbReference type="PROSITE" id="PS50109">
    <property type="entry name" value="HIS_KIN"/>
    <property type="match status" value="1"/>
</dbReference>